<sequence length="261" mass="29651">MDNLGNFPPHFWKQLEWIEKVTNPVINIIPPALSRQLELIDKLFPPGLCDLLNDIENQQDQLKEAIIALANNGWFVGLSLPLRIQKQVLKKISEYPEQVDSILCDYYESNLESMEQTLITGQPDRSSVIRDIFAGHKAKLYSLTVPTAFAQVDGICVSSEFQGHLFMRPRGSELSQFGKNIIEADLCDYQKLLFSPFMMSLPIAFNMKERESSEVNKLNRHTVIHGESTDYGNRVNSLKSIVLLCYVSEALTKHLRVIPNA</sequence>
<proteinExistence type="predicted"/>
<dbReference type="Proteomes" id="UP001058602">
    <property type="component" value="Chromosome 2"/>
</dbReference>
<organism evidence="1 2">
    <name type="scientific">Vibrio japonicus</name>
    <dbReference type="NCBI Taxonomy" id="1824638"/>
    <lineage>
        <taxon>Bacteria</taxon>
        <taxon>Pseudomonadati</taxon>
        <taxon>Pseudomonadota</taxon>
        <taxon>Gammaproteobacteria</taxon>
        <taxon>Vibrionales</taxon>
        <taxon>Vibrionaceae</taxon>
        <taxon>Vibrio</taxon>
    </lineage>
</organism>
<dbReference type="EMBL" id="CP102097">
    <property type="protein sequence ID" value="UUM32207.1"/>
    <property type="molecule type" value="Genomic_DNA"/>
</dbReference>
<accession>A0ABY5LJI4</accession>
<dbReference type="RefSeq" id="WP_257085889.1">
    <property type="nucleotide sequence ID" value="NZ_CP102097.1"/>
</dbReference>
<evidence type="ECO:0000313" key="2">
    <source>
        <dbReference type="Proteomes" id="UP001058602"/>
    </source>
</evidence>
<evidence type="ECO:0000313" key="1">
    <source>
        <dbReference type="EMBL" id="UUM32207.1"/>
    </source>
</evidence>
<name>A0ABY5LJI4_9VIBR</name>
<keyword evidence="2" id="KW-1185">Reference proteome</keyword>
<protein>
    <submittedName>
        <fullName evidence="1">Uncharacterized protein</fullName>
    </submittedName>
</protein>
<gene>
    <name evidence="1" type="ORF">NP165_18130</name>
</gene>
<reference evidence="1" key="1">
    <citation type="submission" date="2022-07" db="EMBL/GenBank/DDBJ databases">
        <title>Complete genome of Vibrio japonicus strain JCM 31412T and phylogenomic assessment of the Nereis clade of the genus Vibrio.</title>
        <authorList>
            <person name="Shlafstein M.D."/>
            <person name="Emsley S.A."/>
            <person name="Ushijima B."/>
            <person name="Videau P."/>
            <person name="Saw J.H."/>
        </authorList>
    </citation>
    <scope>NUCLEOTIDE SEQUENCE</scope>
    <source>
        <strain evidence="1">JCM 31412</strain>
    </source>
</reference>